<dbReference type="Proteomes" id="UP000182658">
    <property type="component" value="Unassembled WGS sequence"/>
</dbReference>
<feature type="compositionally biased region" description="Low complexity" evidence="1">
    <location>
        <begin position="202"/>
        <end position="212"/>
    </location>
</feature>
<feature type="compositionally biased region" description="Low complexity" evidence="1">
    <location>
        <begin position="232"/>
        <end position="253"/>
    </location>
</feature>
<dbReference type="AlphaFoldDB" id="A0A1J7K188"/>
<sequence length="490" mass="52449">MRNMLVPRVVPTILGAVAVLATTAILVIHGVLAHSLLEWNTSVRIAAVLSSVLEALVLVLLGWLIASDLRPWVSRSSWTVFNNIWFGTSLLLCTVAAAASIAAVVRLSNSSPTTLPSRILGSTATGFLVGSSVALGLSFALQLIFLVVHYIASRTDAHGRANSPESGTESRRSPLPQVKSIPYHQTTPVATRNKEAISMDLRSPPGSSGGRSATETTSSFRSSMSHIVRPISSKTRLLSSSQRSSRRPSSLDSNAFHERSSVATEDGFDSWDTSGVDPQNRQTVLESSSPIPGRFLETIPGSPTTSRSPSPGTPLDLEPPRTQRRSRSYSSIGSVHSVHGQRPTLTEHQSVSESHIHPLFRSDSPTPPPAATPGTVVTAAPNAGQVISDRQSIRTLNRMRSGSLPTAPSPLSRQGSLDDFRLGRAERGSSVSPSVSPELREEPEEEEEKGTERKMTPPIPDWILSAGSRLSMAGYKSRKLRSTDGGDVEG</sequence>
<feature type="transmembrane region" description="Helical" evidence="2">
    <location>
        <begin position="126"/>
        <end position="152"/>
    </location>
</feature>
<dbReference type="OrthoDB" id="5431149at2759"/>
<dbReference type="EMBL" id="KV875094">
    <property type="protein sequence ID" value="OIW33890.1"/>
    <property type="molecule type" value="Genomic_DNA"/>
</dbReference>
<feature type="compositionally biased region" description="Low complexity" evidence="1">
    <location>
        <begin position="428"/>
        <end position="437"/>
    </location>
</feature>
<feature type="transmembrane region" description="Helical" evidence="2">
    <location>
        <begin position="45"/>
        <end position="65"/>
    </location>
</feature>
<accession>A0A1J7K188</accession>
<keyword evidence="2" id="KW-1133">Transmembrane helix</keyword>
<feature type="compositionally biased region" description="Low complexity" evidence="1">
    <location>
        <begin position="372"/>
        <end position="381"/>
    </location>
</feature>
<keyword evidence="2" id="KW-0472">Membrane</keyword>
<organism evidence="3 4">
    <name type="scientific">Coniochaeta ligniaria NRRL 30616</name>
    <dbReference type="NCBI Taxonomy" id="1408157"/>
    <lineage>
        <taxon>Eukaryota</taxon>
        <taxon>Fungi</taxon>
        <taxon>Dikarya</taxon>
        <taxon>Ascomycota</taxon>
        <taxon>Pezizomycotina</taxon>
        <taxon>Sordariomycetes</taxon>
        <taxon>Sordariomycetidae</taxon>
        <taxon>Coniochaetales</taxon>
        <taxon>Coniochaetaceae</taxon>
        <taxon>Coniochaeta</taxon>
    </lineage>
</organism>
<protein>
    <submittedName>
        <fullName evidence="3">Uncharacterized protein</fullName>
    </submittedName>
</protein>
<feature type="compositionally biased region" description="Polar residues" evidence="1">
    <location>
        <begin position="343"/>
        <end position="353"/>
    </location>
</feature>
<dbReference type="InParanoid" id="A0A1J7K188"/>
<keyword evidence="4" id="KW-1185">Reference proteome</keyword>
<proteinExistence type="predicted"/>
<evidence type="ECO:0000256" key="2">
    <source>
        <dbReference type="SAM" id="Phobius"/>
    </source>
</evidence>
<dbReference type="STRING" id="1408157.A0A1J7K188"/>
<feature type="transmembrane region" description="Helical" evidence="2">
    <location>
        <begin position="12"/>
        <end position="33"/>
    </location>
</feature>
<evidence type="ECO:0000256" key="1">
    <source>
        <dbReference type="SAM" id="MobiDB-lite"/>
    </source>
</evidence>
<keyword evidence="2" id="KW-0812">Transmembrane</keyword>
<evidence type="ECO:0000313" key="3">
    <source>
        <dbReference type="EMBL" id="OIW33890.1"/>
    </source>
</evidence>
<feature type="transmembrane region" description="Helical" evidence="2">
    <location>
        <begin position="85"/>
        <end position="105"/>
    </location>
</feature>
<evidence type="ECO:0000313" key="4">
    <source>
        <dbReference type="Proteomes" id="UP000182658"/>
    </source>
</evidence>
<feature type="compositionally biased region" description="Polar residues" evidence="1">
    <location>
        <begin position="213"/>
        <end position="225"/>
    </location>
</feature>
<feature type="region of interest" description="Disordered" evidence="1">
    <location>
        <begin position="422"/>
        <end position="468"/>
    </location>
</feature>
<reference evidence="3 4" key="1">
    <citation type="submission" date="2016-10" db="EMBL/GenBank/DDBJ databases">
        <title>Draft genome sequence of Coniochaeta ligniaria NRRL30616, a lignocellulolytic fungus for bioabatement of inhibitors in plant biomass hydrolysates.</title>
        <authorList>
            <consortium name="DOE Joint Genome Institute"/>
            <person name="Jimenez D.J."/>
            <person name="Hector R.E."/>
            <person name="Riley R."/>
            <person name="Sun H."/>
            <person name="Grigoriev I.V."/>
            <person name="Van Elsas J.D."/>
            <person name="Nichols N.N."/>
        </authorList>
    </citation>
    <scope>NUCLEOTIDE SEQUENCE [LARGE SCALE GENOMIC DNA]</scope>
    <source>
        <strain evidence="3 4">NRRL 30616</strain>
    </source>
</reference>
<feature type="compositionally biased region" description="Low complexity" evidence="1">
    <location>
        <begin position="298"/>
        <end position="314"/>
    </location>
</feature>
<name>A0A1J7K188_9PEZI</name>
<feature type="region of interest" description="Disordered" evidence="1">
    <location>
        <begin position="158"/>
        <end position="384"/>
    </location>
</feature>
<gene>
    <name evidence="3" type="ORF">CONLIGDRAFT_200632</name>
</gene>
<feature type="compositionally biased region" description="Polar residues" evidence="1">
    <location>
        <begin position="271"/>
        <end position="290"/>
    </location>
</feature>